<feature type="region of interest" description="Disordered" evidence="1">
    <location>
        <begin position="179"/>
        <end position="209"/>
    </location>
</feature>
<proteinExistence type="predicted"/>
<accession>A0A4P8WMZ4</accession>
<reference evidence="4" key="1">
    <citation type="submission" date="2019-05" db="EMBL/GenBank/DDBJ databases">
        <title>Genome sequence and methylation pattern of the halophilic Archaeon Natrinema versiforme BOL5-4.</title>
        <authorList>
            <person name="DasSarma P."/>
            <person name="Anton B.P."/>
            <person name="DasSarma S.L."/>
            <person name="Martinez F.L."/>
            <person name="Guzman D."/>
            <person name="Roberts R.J."/>
            <person name="DasSarma S."/>
        </authorList>
    </citation>
    <scope>NUCLEOTIDE SEQUENCE [LARGE SCALE GENOMIC DNA]</scope>
    <source>
        <strain evidence="4">BOL5-4</strain>
        <plasmid evidence="4">pnve500</plasmid>
    </source>
</reference>
<feature type="region of interest" description="Disordered" evidence="1">
    <location>
        <begin position="304"/>
        <end position="336"/>
    </location>
</feature>
<dbReference type="Proteomes" id="UP000302218">
    <property type="component" value="Plasmid pNVE500"/>
</dbReference>
<evidence type="ECO:0000313" key="4">
    <source>
        <dbReference type="Proteomes" id="UP000302218"/>
    </source>
</evidence>
<dbReference type="RefSeq" id="WP_138247123.1">
    <property type="nucleotide sequence ID" value="NZ_CP040331.1"/>
</dbReference>
<dbReference type="OrthoDB" id="238910at2157"/>
<dbReference type="GeneID" id="40267774"/>
<feature type="region of interest" description="Disordered" evidence="1">
    <location>
        <begin position="29"/>
        <end position="53"/>
    </location>
</feature>
<dbReference type="InterPro" id="IPR054468">
    <property type="entry name" value="NrSPol-like_HBD"/>
</dbReference>
<feature type="compositionally biased region" description="Basic and acidic residues" evidence="1">
    <location>
        <begin position="378"/>
        <end position="394"/>
    </location>
</feature>
<organism evidence="3 4">
    <name type="scientific">Natrinema versiforme</name>
    <dbReference type="NCBI Taxonomy" id="88724"/>
    <lineage>
        <taxon>Archaea</taxon>
        <taxon>Methanobacteriati</taxon>
        <taxon>Methanobacteriota</taxon>
        <taxon>Stenosarchaea group</taxon>
        <taxon>Halobacteria</taxon>
        <taxon>Halobacteriales</taxon>
        <taxon>Natrialbaceae</taxon>
        <taxon>Natrinema</taxon>
    </lineage>
</organism>
<evidence type="ECO:0000256" key="1">
    <source>
        <dbReference type="SAM" id="MobiDB-lite"/>
    </source>
</evidence>
<evidence type="ECO:0000259" key="2">
    <source>
        <dbReference type="Pfam" id="PF22763"/>
    </source>
</evidence>
<geneLocation type="plasmid" evidence="4">
    <name>pnve500</name>
</geneLocation>
<feature type="domain" description="NrS-1 polymerase-like HBD" evidence="2">
    <location>
        <begin position="244"/>
        <end position="309"/>
    </location>
</feature>
<evidence type="ECO:0000313" key="3">
    <source>
        <dbReference type="EMBL" id="QCS44725.1"/>
    </source>
</evidence>
<feature type="compositionally biased region" description="Low complexity" evidence="1">
    <location>
        <begin position="319"/>
        <end position="330"/>
    </location>
</feature>
<protein>
    <recommendedName>
        <fullName evidence="2">NrS-1 polymerase-like HBD domain-containing protein</fullName>
    </recommendedName>
</protein>
<sequence>MRSEIRIDRTALPAELQERDQWVCWREESRDGKPTKIPVTPGSGEFASSTDPDTWTSVETALEYANSRDADGVGFVFTDDDPIVGVDLDDCRDPETETVDDVAQDIIERLDSYTEISPSGTGFHVLIEGELPDGRNRRGSIELYDTARFFTMTGDTLEEMPSRVARRQDALEAIHREYVQDSESEQKSESGQHEVTDEQASTGTAVDTDVDLEDEELLEKARHASNGSKFERLWNGNIAGYESQSEADMALCCLLAFWTGGDQTRMDRLFRQSGLLREKWDDVHYADGSTYGEKTIERAIENTSDFYDPDAREDSNDASSSQSKTSTTSSGDESVQNHAYLVEKNRLLTNRVDELEAALERKNERIDTLEAEIERLTAELVDHDQETDRSRETNAVDGGADEDESETTSVWGRTKRLFRKGSK</sequence>
<name>A0A4P8WMZ4_9EURY</name>
<dbReference type="KEGG" id="nvr:FEJ81_20830"/>
<gene>
    <name evidence="3" type="ORF">FEJ81_20830</name>
</gene>
<feature type="compositionally biased region" description="Basic and acidic residues" evidence="1">
    <location>
        <begin position="179"/>
        <end position="196"/>
    </location>
</feature>
<feature type="compositionally biased region" description="Basic residues" evidence="1">
    <location>
        <begin position="413"/>
        <end position="423"/>
    </location>
</feature>
<dbReference type="AlphaFoldDB" id="A0A4P8WMZ4"/>
<dbReference type="EMBL" id="CP040331">
    <property type="protein sequence ID" value="QCS44725.1"/>
    <property type="molecule type" value="Genomic_DNA"/>
</dbReference>
<dbReference type="Pfam" id="PF22763">
    <property type="entry name" value="NrS1-1_pol-like_HBD"/>
    <property type="match status" value="1"/>
</dbReference>
<feature type="region of interest" description="Disordered" evidence="1">
    <location>
        <begin position="378"/>
        <end position="423"/>
    </location>
</feature>
<keyword evidence="3" id="KW-0614">Plasmid</keyword>